<dbReference type="PANTHER" id="PTHR37574">
    <property type="entry name" value="LIPASE B"/>
    <property type="match status" value="1"/>
</dbReference>
<proteinExistence type="predicted"/>
<gene>
    <name evidence="1" type="ORF">IFR04_005150</name>
</gene>
<dbReference type="PANTHER" id="PTHR37574:SF1">
    <property type="entry name" value="LIPASE B"/>
    <property type="match status" value="1"/>
</dbReference>
<dbReference type="Gene3D" id="3.40.50.1820">
    <property type="entry name" value="alpha/beta hydrolase"/>
    <property type="match status" value="2"/>
</dbReference>
<dbReference type="InterPro" id="IPR053228">
    <property type="entry name" value="Stereospecific_Lipase"/>
</dbReference>
<keyword evidence="2" id="KW-1185">Reference proteome</keyword>
<dbReference type="EMBL" id="JAFJYH010000060">
    <property type="protein sequence ID" value="KAG4421774.1"/>
    <property type="molecule type" value="Genomic_DNA"/>
</dbReference>
<organism evidence="1 2">
    <name type="scientific">Cadophora malorum</name>
    <dbReference type="NCBI Taxonomy" id="108018"/>
    <lineage>
        <taxon>Eukaryota</taxon>
        <taxon>Fungi</taxon>
        <taxon>Dikarya</taxon>
        <taxon>Ascomycota</taxon>
        <taxon>Pezizomycotina</taxon>
        <taxon>Leotiomycetes</taxon>
        <taxon>Helotiales</taxon>
        <taxon>Ploettnerulaceae</taxon>
        <taxon>Cadophora</taxon>
    </lineage>
</organism>
<reference evidence="1" key="1">
    <citation type="submission" date="2021-02" db="EMBL/GenBank/DDBJ databases">
        <title>Genome sequence Cadophora malorum strain M34.</title>
        <authorList>
            <person name="Stefanovic E."/>
            <person name="Vu D."/>
            <person name="Scully C."/>
            <person name="Dijksterhuis J."/>
            <person name="Roader J."/>
            <person name="Houbraken J."/>
        </authorList>
    </citation>
    <scope>NUCLEOTIDE SEQUENCE</scope>
    <source>
        <strain evidence="1">M34</strain>
    </source>
</reference>
<protein>
    <submittedName>
        <fullName evidence="1">Uncharacterized protein</fullName>
    </submittedName>
</protein>
<dbReference type="InterPro" id="IPR029058">
    <property type="entry name" value="AB_hydrolase_fold"/>
</dbReference>
<sequence length="320" mass="33208">MSQRLAYRDINRIAASGITVFPQKAEGDAPYTNSEATLKAAIKMPVSFTFGQKMPVILGPGTGVTGTQTFAGNFMKQLMNSTTMDPIILDIPDNLLNDVQLNADWPSARPVVSDFVPVSPDLKGSTVADFGGILVDGLLTVTPIPQSISQQKSGSNFIKTLNANGGDSAYVPTTAIFSNADEIVMPQIDNAKGSGFFLDARNVGVSNTMVQTACPGQAAGGMFTHEGMLYNPVAFALAMDAMANPGPGQMSRIDTTTVCAQSMAPGLNAADKQATDGTIAIAAANILTYTLTPGKAQVGEPAIKAYAANDAPKGAKVIPA</sequence>
<dbReference type="OrthoDB" id="4605274at2759"/>
<evidence type="ECO:0000313" key="1">
    <source>
        <dbReference type="EMBL" id="KAG4421774.1"/>
    </source>
</evidence>
<accession>A0A8H7THL9</accession>
<name>A0A8H7THL9_9HELO</name>
<dbReference type="AlphaFoldDB" id="A0A8H7THL9"/>
<dbReference type="Proteomes" id="UP000664132">
    <property type="component" value="Unassembled WGS sequence"/>
</dbReference>
<comment type="caution">
    <text evidence="1">The sequence shown here is derived from an EMBL/GenBank/DDBJ whole genome shotgun (WGS) entry which is preliminary data.</text>
</comment>
<evidence type="ECO:0000313" key="2">
    <source>
        <dbReference type="Proteomes" id="UP000664132"/>
    </source>
</evidence>